<dbReference type="EMBL" id="UINC01171180">
    <property type="protein sequence ID" value="SVD75608.1"/>
    <property type="molecule type" value="Genomic_DNA"/>
</dbReference>
<dbReference type="Pfam" id="PF01653">
    <property type="entry name" value="DNA_ligase_aden"/>
    <property type="match status" value="1"/>
</dbReference>
<dbReference type="GO" id="GO:0003911">
    <property type="term" value="F:DNA ligase (NAD+) activity"/>
    <property type="evidence" value="ECO:0007669"/>
    <property type="project" value="InterPro"/>
</dbReference>
<dbReference type="InterPro" id="IPR013840">
    <property type="entry name" value="DNAligase_N"/>
</dbReference>
<dbReference type="InterPro" id="IPR013839">
    <property type="entry name" value="DNAligase_adenylation"/>
</dbReference>
<dbReference type="Gene3D" id="1.10.287.610">
    <property type="entry name" value="Helix hairpin bin"/>
    <property type="match status" value="1"/>
</dbReference>
<feature type="non-terminal residue" evidence="2">
    <location>
        <position position="137"/>
    </location>
</feature>
<protein>
    <recommendedName>
        <fullName evidence="1">NAD-dependent DNA ligase N-terminal domain-containing protein</fullName>
    </recommendedName>
</protein>
<evidence type="ECO:0000259" key="1">
    <source>
        <dbReference type="SMART" id="SM00532"/>
    </source>
</evidence>
<organism evidence="2">
    <name type="scientific">marine metagenome</name>
    <dbReference type="NCBI Taxonomy" id="408172"/>
    <lineage>
        <taxon>unclassified sequences</taxon>
        <taxon>metagenomes</taxon>
        <taxon>ecological metagenomes</taxon>
    </lineage>
</organism>
<dbReference type="AlphaFoldDB" id="A0A382XZB1"/>
<proteinExistence type="predicted"/>
<accession>A0A382XZB1</accession>
<feature type="domain" description="NAD-dependent DNA ligase N-terminal" evidence="1">
    <location>
        <begin position="6"/>
        <end position="137"/>
    </location>
</feature>
<dbReference type="Gene3D" id="3.30.470.30">
    <property type="entry name" value="DNA ligase/mRNA capping enzyme"/>
    <property type="match status" value="1"/>
</dbReference>
<dbReference type="SMART" id="SM00532">
    <property type="entry name" value="LIGANc"/>
    <property type="match status" value="1"/>
</dbReference>
<sequence>MVSQSEAKLRIKHLHKLLHKYSHEYHVLNDTSISDSEYDLLFRELIDLENKFPKLIASDSPTQRVGSKLSQGFEKVEHTTPMLSLDNAFDNESLKEFERRIVDRLQNQEIQYCCEPKLDGVAVNLFFDKGKLIKAAT</sequence>
<reference evidence="2" key="1">
    <citation type="submission" date="2018-05" db="EMBL/GenBank/DDBJ databases">
        <authorList>
            <person name="Lanie J.A."/>
            <person name="Ng W.-L."/>
            <person name="Kazmierczak K.M."/>
            <person name="Andrzejewski T.M."/>
            <person name="Davidsen T.M."/>
            <person name="Wayne K.J."/>
            <person name="Tettelin H."/>
            <person name="Glass J.I."/>
            <person name="Rusch D."/>
            <person name="Podicherti R."/>
            <person name="Tsui H.-C.T."/>
            <person name="Winkler M.E."/>
        </authorList>
    </citation>
    <scope>NUCLEOTIDE SEQUENCE</scope>
</reference>
<dbReference type="SUPFAM" id="SSF56091">
    <property type="entry name" value="DNA ligase/mRNA capping enzyme, catalytic domain"/>
    <property type="match status" value="1"/>
</dbReference>
<evidence type="ECO:0000313" key="2">
    <source>
        <dbReference type="EMBL" id="SVD75608.1"/>
    </source>
</evidence>
<name>A0A382XZB1_9ZZZZ</name>
<gene>
    <name evidence="2" type="ORF">METZ01_LOCUS428462</name>
</gene>